<comment type="caution">
    <text evidence="2">The sequence shown here is derived from an EMBL/GenBank/DDBJ whole genome shotgun (WGS) entry which is preliminary data.</text>
</comment>
<accession>A0A934VU46</accession>
<dbReference type="EMBL" id="JAEPRQ010000001">
    <property type="protein sequence ID" value="MBK4215431.1"/>
    <property type="molecule type" value="Genomic_DNA"/>
</dbReference>
<evidence type="ECO:0000313" key="3">
    <source>
        <dbReference type="Proteomes" id="UP000640485"/>
    </source>
</evidence>
<proteinExistence type="predicted"/>
<evidence type="ECO:0000256" key="1">
    <source>
        <dbReference type="SAM" id="MobiDB-lite"/>
    </source>
</evidence>
<dbReference type="AlphaFoldDB" id="A0A934VU46"/>
<sequence length="60" mass="6514">MANQSALRKTDNEPVEPAPRSTPEAEELVRRLLRASNSNEIAAVIGLPPIKGLSGPKLFY</sequence>
<protein>
    <submittedName>
        <fullName evidence="2">Uncharacterized protein</fullName>
    </submittedName>
</protein>
<reference evidence="2" key="1">
    <citation type="submission" date="2021-01" db="EMBL/GenBank/DDBJ databases">
        <title>Paracoccus amoyensis sp. nov., isolated from the surface seawater along the coast of Xiamen Island, China.</title>
        <authorList>
            <person name="Lyu L."/>
        </authorList>
    </citation>
    <scope>NUCLEOTIDE SEQUENCE</scope>
    <source>
        <strain evidence="2">MJ17</strain>
    </source>
</reference>
<keyword evidence="3" id="KW-1185">Reference proteome</keyword>
<organism evidence="2 3">
    <name type="scientific">Paracoccus caeni</name>
    <dbReference type="NCBI Taxonomy" id="657651"/>
    <lineage>
        <taxon>Bacteria</taxon>
        <taxon>Pseudomonadati</taxon>
        <taxon>Pseudomonadota</taxon>
        <taxon>Alphaproteobacteria</taxon>
        <taxon>Rhodobacterales</taxon>
        <taxon>Paracoccaceae</taxon>
        <taxon>Paracoccus</taxon>
    </lineage>
</organism>
<dbReference type="Proteomes" id="UP000640485">
    <property type="component" value="Unassembled WGS sequence"/>
</dbReference>
<gene>
    <name evidence="2" type="ORF">JJJ17_05775</name>
</gene>
<dbReference type="RefSeq" id="WP_200684412.1">
    <property type="nucleotide sequence ID" value="NZ_JAEPRQ010000001.1"/>
</dbReference>
<feature type="region of interest" description="Disordered" evidence="1">
    <location>
        <begin position="1"/>
        <end position="26"/>
    </location>
</feature>
<name>A0A934VU46_9RHOB</name>
<evidence type="ECO:0000313" key="2">
    <source>
        <dbReference type="EMBL" id="MBK4215431.1"/>
    </source>
</evidence>